<evidence type="ECO:0000256" key="5">
    <source>
        <dbReference type="ARBA" id="ARBA00023002"/>
    </source>
</evidence>
<feature type="binding site" evidence="9">
    <location>
        <position position="93"/>
    </location>
    <ligand>
        <name>Fe cation</name>
        <dbReference type="ChEBI" id="CHEBI:24875"/>
        <label>2</label>
    </ligand>
</feature>
<dbReference type="GO" id="GO:0005886">
    <property type="term" value="C:plasma membrane"/>
    <property type="evidence" value="ECO:0007669"/>
    <property type="project" value="UniProtKB-SubCell"/>
</dbReference>
<keyword evidence="2 9" id="KW-1003">Cell membrane</keyword>
<comment type="caution">
    <text evidence="10">The sequence shown here is derived from an EMBL/GenBank/DDBJ whole genome shotgun (WGS) entry which is preliminary data.</text>
</comment>
<evidence type="ECO:0000256" key="8">
    <source>
        <dbReference type="ARBA" id="ARBA00023136"/>
    </source>
</evidence>
<accession>A0A4R2LJC6</accession>
<dbReference type="Pfam" id="PF03232">
    <property type="entry name" value="COQ7"/>
    <property type="match status" value="1"/>
</dbReference>
<keyword evidence="8 9" id="KW-0472">Membrane</keyword>
<dbReference type="Proteomes" id="UP000295765">
    <property type="component" value="Unassembled WGS sequence"/>
</dbReference>
<keyword evidence="6 9" id="KW-0408">Iron</keyword>
<dbReference type="UniPathway" id="UPA00232"/>
<dbReference type="InterPro" id="IPR009078">
    <property type="entry name" value="Ferritin-like_SF"/>
</dbReference>
<dbReference type="RefSeq" id="WP_132538150.1">
    <property type="nucleotide sequence ID" value="NZ_SLWY01000002.1"/>
</dbReference>
<dbReference type="Gene3D" id="1.20.1260.10">
    <property type="match status" value="1"/>
</dbReference>
<keyword evidence="11" id="KW-1185">Reference proteome</keyword>
<keyword evidence="4 9" id="KW-0479">Metal-binding</keyword>
<name>A0A4R2LJC6_9GAMM</name>
<evidence type="ECO:0000256" key="4">
    <source>
        <dbReference type="ARBA" id="ARBA00022723"/>
    </source>
</evidence>
<feature type="binding site" evidence="9">
    <location>
        <position position="180"/>
    </location>
    <ligand>
        <name>Fe cation</name>
        <dbReference type="ChEBI" id="CHEBI:24875"/>
        <label>2</label>
    </ligand>
</feature>
<feature type="binding site" evidence="9">
    <location>
        <position position="177"/>
    </location>
    <ligand>
        <name>Fe cation</name>
        <dbReference type="ChEBI" id="CHEBI:24875"/>
        <label>1</label>
    </ligand>
</feature>
<comment type="similarity">
    <text evidence="9">Belongs to the COQ7 family.</text>
</comment>
<feature type="binding site" evidence="9">
    <location>
        <position position="93"/>
    </location>
    <ligand>
        <name>Fe cation</name>
        <dbReference type="ChEBI" id="CHEBI:24875"/>
        <label>1</label>
    </ligand>
</feature>
<dbReference type="GO" id="GO:0046872">
    <property type="term" value="F:metal ion binding"/>
    <property type="evidence" value="ECO:0007669"/>
    <property type="project" value="UniProtKB-KW"/>
</dbReference>
<comment type="pathway">
    <text evidence="1 9">Cofactor biosynthesis; ubiquinone biosynthesis.</text>
</comment>
<feature type="binding site" evidence="9">
    <location>
        <position position="96"/>
    </location>
    <ligand>
        <name>Fe cation</name>
        <dbReference type="ChEBI" id="CHEBI:24875"/>
        <label>1</label>
    </ligand>
</feature>
<dbReference type="InterPro" id="IPR047809">
    <property type="entry name" value="COQ7_proteobact"/>
</dbReference>
<evidence type="ECO:0000256" key="6">
    <source>
        <dbReference type="ARBA" id="ARBA00023004"/>
    </source>
</evidence>
<comment type="function">
    <text evidence="9">Catalyzes the hydroxylation of 2-nonaprenyl-3-methyl-6-methoxy-1,4-benzoquinol during ubiquinone biosynthesis.</text>
</comment>
<dbReference type="GO" id="GO:0006744">
    <property type="term" value="P:ubiquinone biosynthetic process"/>
    <property type="evidence" value="ECO:0007669"/>
    <property type="project" value="UniProtKB-UniRule"/>
</dbReference>
<comment type="catalytic activity">
    <reaction evidence="9">
        <text>a 5-methoxy-2-methyl-3-(all-trans-polyprenyl)benzene-1,4-diol + AH2 + O2 = a 3-demethylubiquinol + A + H2O</text>
        <dbReference type="Rhea" id="RHEA:50908"/>
        <dbReference type="Rhea" id="RHEA-COMP:10859"/>
        <dbReference type="Rhea" id="RHEA-COMP:10914"/>
        <dbReference type="ChEBI" id="CHEBI:13193"/>
        <dbReference type="ChEBI" id="CHEBI:15377"/>
        <dbReference type="ChEBI" id="CHEBI:15379"/>
        <dbReference type="ChEBI" id="CHEBI:17499"/>
        <dbReference type="ChEBI" id="CHEBI:84167"/>
        <dbReference type="ChEBI" id="CHEBI:84422"/>
        <dbReference type="EC" id="1.14.99.60"/>
    </reaction>
</comment>
<sequence>MNARRMTPADRLLVNVDQALRTLFGRPAVTGRPHPAAELAAGELDATERTLAMRLMRVNHTGEVCAQGLYQGQALTARLGTTRAKMEQAAAEENDHLDWCEQRVKELGGHTSVLNPFFYAGSFALGAVAGAVGDRWSLGFVAETERQVVHHLDEHLQHLPAQDAPSRAIVEQMKLDEAHHATAAADAGGRPLPLPVRLAMRMTAKLMTRSVYWV</sequence>
<keyword evidence="3 9" id="KW-0831">Ubiquinone biosynthesis</keyword>
<evidence type="ECO:0000256" key="1">
    <source>
        <dbReference type="ARBA" id="ARBA00004749"/>
    </source>
</evidence>
<reference evidence="10 11" key="1">
    <citation type="submission" date="2019-03" db="EMBL/GenBank/DDBJ databases">
        <title>Genomic Encyclopedia of Type Strains, Phase IV (KMG-IV): sequencing the most valuable type-strain genomes for metagenomic binning, comparative biology and taxonomic classification.</title>
        <authorList>
            <person name="Goeker M."/>
        </authorList>
    </citation>
    <scope>NUCLEOTIDE SEQUENCE [LARGE SCALE GENOMIC DNA]</scope>
    <source>
        <strain evidence="10 11">DSM 25287</strain>
    </source>
</reference>
<evidence type="ECO:0000256" key="3">
    <source>
        <dbReference type="ARBA" id="ARBA00022688"/>
    </source>
</evidence>
<dbReference type="HAMAP" id="MF_01658">
    <property type="entry name" value="COQ7"/>
    <property type="match status" value="1"/>
</dbReference>
<dbReference type="CDD" id="cd01042">
    <property type="entry name" value="DMQH"/>
    <property type="match status" value="1"/>
</dbReference>
<evidence type="ECO:0000256" key="7">
    <source>
        <dbReference type="ARBA" id="ARBA00023033"/>
    </source>
</evidence>
<evidence type="ECO:0000313" key="11">
    <source>
        <dbReference type="Proteomes" id="UP000295765"/>
    </source>
</evidence>
<dbReference type="SUPFAM" id="SSF47240">
    <property type="entry name" value="Ferritin-like"/>
    <property type="match status" value="1"/>
</dbReference>
<evidence type="ECO:0000256" key="2">
    <source>
        <dbReference type="ARBA" id="ARBA00022475"/>
    </source>
</evidence>
<dbReference type="InterPro" id="IPR011566">
    <property type="entry name" value="Ubq_synth_Coq7"/>
</dbReference>
<dbReference type="AlphaFoldDB" id="A0A4R2LJC6"/>
<dbReference type="PANTHER" id="PTHR11237">
    <property type="entry name" value="COENZYME Q10 BIOSYNTHESIS PROTEIN 7"/>
    <property type="match status" value="1"/>
</dbReference>
<keyword evidence="7 9" id="KW-0503">Monooxygenase</keyword>
<dbReference type="OrthoDB" id="5192789at2"/>
<dbReference type="GO" id="GO:0008682">
    <property type="term" value="F:3-demethoxyubiquinol 3-hydroxylase activity"/>
    <property type="evidence" value="ECO:0007669"/>
    <property type="project" value="UniProtKB-EC"/>
</dbReference>
<feature type="binding site" evidence="9">
    <location>
        <position position="177"/>
    </location>
    <ligand>
        <name>Fe cation</name>
        <dbReference type="ChEBI" id="CHEBI:24875"/>
        <label>2</label>
    </ligand>
</feature>
<dbReference type="PANTHER" id="PTHR11237:SF4">
    <property type="entry name" value="5-DEMETHOXYUBIQUINONE HYDROXYLASE, MITOCHONDRIAL"/>
    <property type="match status" value="1"/>
</dbReference>
<protein>
    <recommendedName>
        <fullName evidence="9">3-demethoxyubiquinol 3-hydroxylase</fullName>
        <shortName evidence="9">DMQ hydroxylase</shortName>
        <ecNumber evidence="9">1.14.99.60</ecNumber>
    </recommendedName>
    <alternativeName>
        <fullName evidence="9">2-nonaprenyl-3-methyl-6-methoxy-1,4-benzoquinol hydroxylase</fullName>
    </alternativeName>
</protein>
<comment type="cofactor">
    <cofactor evidence="9">
        <name>Fe cation</name>
        <dbReference type="ChEBI" id="CHEBI:24875"/>
    </cofactor>
    <text evidence="9">Binds 2 iron ions per subunit.</text>
</comment>
<keyword evidence="5 9" id="KW-0560">Oxidoreductase</keyword>
<proteinExistence type="inferred from homology"/>
<feature type="binding site" evidence="9">
    <location>
        <position position="145"/>
    </location>
    <ligand>
        <name>Fe cation</name>
        <dbReference type="ChEBI" id="CHEBI:24875"/>
        <label>2</label>
    </ligand>
</feature>
<organism evidence="10 11">
    <name type="scientific">Plasticicumulans lactativorans</name>
    <dbReference type="NCBI Taxonomy" id="1133106"/>
    <lineage>
        <taxon>Bacteria</taxon>
        <taxon>Pseudomonadati</taxon>
        <taxon>Pseudomonadota</taxon>
        <taxon>Gammaproteobacteria</taxon>
        <taxon>Candidatus Competibacteraceae</taxon>
        <taxon>Plasticicumulans</taxon>
    </lineage>
</organism>
<dbReference type="EMBL" id="SLWY01000002">
    <property type="protein sequence ID" value="TCO83316.1"/>
    <property type="molecule type" value="Genomic_DNA"/>
</dbReference>
<dbReference type="InterPro" id="IPR012347">
    <property type="entry name" value="Ferritin-like"/>
</dbReference>
<comment type="subcellular location">
    <subcellularLocation>
        <location evidence="9">Cell membrane</location>
        <topology evidence="9">Peripheral membrane protein</topology>
    </subcellularLocation>
</comment>
<dbReference type="EC" id="1.14.99.60" evidence="9"/>
<dbReference type="NCBIfam" id="NF033656">
    <property type="entry name" value="DMQ_monoox_COQ7"/>
    <property type="match status" value="1"/>
</dbReference>
<evidence type="ECO:0000313" key="10">
    <source>
        <dbReference type="EMBL" id="TCO83316.1"/>
    </source>
</evidence>
<evidence type="ECO:0000256" key="9">
    <source>
        <dbReference type="HAMAP-Rule" id="MF_01658"/>
    </source>
</evidence>
<feature type="binding site" evidence="9">
    <location>
        <position position="63"/>
    </location>
    <ligand>
        <name>Fe cation</name>
        <dbReference type="ChEBI" id="CHEBI:24875"/>
        <label>1</label>
    </ligand>
</feature>
<gene>
    <name evidence="9" type="primary">coq7</name>
    <name evidence="10" type="ORF">EV699_10213</name>
</gene>
<keyword evidence="10" id="KW-0830">Ubiquinone</keyword>